<organism evidence="1 2">
    <name type="scientific">Limimaricola litoreus</name>
    <dbReference type="NCBI Taxonomy" id="2955316"/>
    <lineage>
        <taxon>Bacteria</taxon>
        <taxon>Pseudomonadati</taxon>
        <taxon>Pseudomonadota</taxon>
        <taxon>Alphaproteobacteria</taxon>
        <taxon>Rhodobacterales</taxon>
        <taxon>Paracoccaceae</taxon>
        <taxon>Limimaricola</taxon>
    </lineage>
</organism>
<name>A0A9X2FN62_9RHOB</name>
<evidence type="ECO:0000313" key="1">
    <source>
        <dbReference type="EMBL" id="MCP1167717.1"/>
    </source>
</evidence>
<evidence type="ECO:0000313" key="2">
    <source>
        <dbReference type="Proteomes" id="UP001139477"/>
    </source>
</evidence>
<gene>
    <name evidence="1" type="ORF">NHG85_04105</name>
</gene>
<sequence>MQHYLDGFRFNLGRAALSATKNFSCLPLGITWKINPEISEPEAHSGSALMHDLQNVLFCESLIY</sequence>
<reference evidence="1" key="1">
    <citation type="submission" date="2022-06" db="EMBL/GenBank/DDBJ databases">
        <title>Limimaricola sediminis sp. nov., isolated from an intertidal sediment.</title>
        <authorList>
            <person name="Shao X."/>
        </authorList>
    </citation>
    <scope>NUCLEOTIDE SEQUENCE</scope>
    <source>
        <strain evidence="1">ASW11-118</strain>
    </source>
</reference>
<protein>
    <submittedName>
        <fullName evidence="1">Uncharacterized protein</fullName>
    </submittedName>
</protein>
<dbReference type="RefSeq" id="WP_253330074.1">
    <property type="nucleotide sequence ID" value="NZ_JAMYXC010000049.1"/>
</dbReference>
<proteinExistence type="predicted"/>
<dbReference type="Proteomes" id="UP001139477">
    <property type="component" value="Unassembled WGS sequence"/>
</dbReference>
<dbReference type="EMBL" id="JAMYXC010000049">
    <property type="protein sequence ID" value="MCP1167717.1"/>
    <property type="molecule type" value="Genomic_DNA"/>
</dbReference>
<comment type="caution">
    <text evidence="1">The sequence shown here is derived from an EMBL/GenBank/DDBJ whole genome shotgun (WGS) entry which is preliminary data.</text>
</comment>
<accession>A0A9X2FN62</accession>
<keyword evidence="2" id="KW-1185">Reference proteome</keyword>
<dbReference type="AlphaFoldDB" id="A0A9X2FN62"/>